<gene>
    <name evidence="3" type="ORF">LJ657_47855</name>
</gene>
<keyword evidence="2" id="KW-0472">Membrane</keyword>
<evidence type="ECO:0000256" key="2">
    <source>
        <dbReference type="SAM" id="Phobius"/>
    </source>
</evidence>
<comment type="caution">
    <text evidence="3">The sequence shown here is derived from an EMBL/GenBank/DDBJ whole genome shotgun (WGS) entry which is preliminary data.</text>
</comment>
<keyword evidence="2" id="KW-1133">Transmembrane helix</keyword>
<evidence type="ECO:0000313" key="3">
    <source>
        <dbReference type="EMBL" id="MCD9881100.1"/>
    </source>
</evidence>
<feature type="transmembrane region" description="Helical" evidence="2">
    <location>
        <begin position="40"/>
        <end position="59"/>
    </location>
</feature>
<dbReference type="AlphaFoldDB" id="A0A9Q3ZFU7"/>
<keyword evidence="4" id="KW-1185">Reference proteome</keyword>
<proteinExistence type="predicted"/>
<organism evidence="3 4">
    <name type="scientific">Streptomyces guryensis</name>
    <dbReference type="NCBI Taxonomy" id="2886947"/>
    <lineage>
        <taxon>Bacteria</taxon>
        <taxon>Bacillati</taxon>
        <taxon>Actinomycetota</taxon>
        <taxon>Actinomycetes</taxon>
        <taxon>Kitasatosporales</taxon>
        <taxon>Streptomycetaceae</taxon>
        <taxon>Streptomyces</taxon>
    </lineage>
</organism>
<evidence type="ECO:0000313" key="4">
    <source>
        <dbReference type="Proteomes" id="UP001108029"/>
    </source>
</evidence>
<accession>A0A9Q3ZFU7</accession>
<protein>
    <submittedName>
        <fullName evidence="3">Uncharacterized protein</fullName>
    </submittedName>
</protein>
<keyword evidence="2" id="KW-0812">Transmembrane</keyword>
<evidence type="ECO:0000256" key="1">
    <source>
        <dbReference type="SAM" id="MobiDB-lite"/>
    </source>
</evidence>
<dbReference type="Proteomes" id="UP001108029">
    <property type="component" value="Unassembled WGS sequence"/>
</dbReference>
<sequence>MCDGRESPAPKRNPRKQKKIRVQIGDDLDLTVGFYVSARAMVWLGTAVAGAGGYTGYLIQR</sequence>
<feature type="region of interest" description="Disordered" evidence="1">
    <location>
        <begin position="1"/>
        <end position="20"/>
    </location>
</feature>
<name>A0A9Q3ZFU7_9ACTN</name>
<dbReference type="EMBL" id="JAJSBI010000063">
    <property type="protein sequence ID" value="MCD9881100.1"/>
    <property type="molecule type" value="Genomic_DNA"/>
</dbReference>
<reference evidence="3" key="1">
    <citation type="submission" date="2021-12" db="EMBL/GenBank/DDBJ databases">
        <authorList>
            <person name="Lee J.-H."/>
            <person name="Kim S.-B."/>
        </authorList>
    </citation>
    <scope>NUCLEOTIDE SEQUENCE</scope>
    <source>
        <strain evidence="3">NR30</strain>
    </source>
</reference>
<dbReference type="RefSeq" id="WP_232656061.1">
    <property type="nucleotide sequence ID" value="NZ_JAJSBI010000063.1"/>
</dbReference>